<accession>A0A6I9PCK4</accession>
<dbReference type="KEGG" id="ncc:104957777"/>
<dbReference type="GO" id="GO:1990904">
    <property type="term" value="C:ribonucleoprotein complex"/>
    <property type="evidence" value="ECO:0007669"/>
    <property type="project" value="UniProtKB-KW"/>
</dbReference>
<dbReference type="AlphaFoldDB" id="A0A6I9PCK4"/>
<keyword evidence="2" id="KW-0689">Ribosomal protein</keyword>
<dbReference type="GO" id="GO:0006412">
    <property type="term" value="P:translation"/>
    <property type="evidence" value="ECO:0007669"/>
    <property type="project" value="InterPro"/>
</dbReference>
<sequence length="94" mass="10209">KCCPQNPLQVLVNAIINSGPREDSTRIGRAGTVRRQAVDVSPLRRVNQAIWLLCTGAREAAFRNIKTIAECLADELINAAKVTVYSLIACSLSD</sequence>
<dbReference type="PANTHER" id="PTHR11205">
    <property type="entry name" value="RIBOSOMAL PROTEIN S7"/>
    <property type="match status" value="1"/>
</dbReference>
<dbReference type="InterPro" id="IPR036823">
    <property type="entry name" value="Ribosomal_uS7_dom_sf"/>
</dbReference>
<dbReference type="InterPro" id="IPR023798">
    <property type="entry name" value="Ribosomal_uS7_dom"/>
</dbReference>
<protein>
    <submittedName>
        <fullName evidence="6">40S ribosomal protein S5-like</fullName>
    </submittedName>
</protein>
<gene>
    <name evidence="6" type="primary">LOC104957777</name>
</gene>
<dbReference type="OrthoDB" id="10264639at2759"/>
<dbReference type="RefSeq" id="XP_010783741.1">
    <property type="nucleotide sequence ID" value="XM_010785439.1"/>
</dbReference>
<dbReference type="SUPFAM" id="SSF47973">
    <property type="entry name" value="Ribosomal protein S7"/>
    <property type="match status" value="1"/>
</dbReference>
<dbReference type="InterPro" id="IPR000235">
    <property type="entry name" value="Ribosomal_uS7"/>
</dbReference>
<comment type="similarity">
    <text evidence="1">Belongs to the universal ribosomal protein uS7 family.</text>
</comment>
<name>A0A6I9PCK4_9TELE</name>
<dbReference type="Gene3D" id="1.10.455.10">
    <property type="entry name" value="Ribosomal protein S7 domain"/>
    <property type="match status" value="1"/>
</dbReference>
<evidence type="ECO:0000256" key="2">
    <source>
        <dbReference type="ARBA" id="ARBA00022980"/>
    </source>
</evidence>
<proteinExistence type="inferred from homology"/>
<dbReference type="Proteomes" id="UP000504611">
    <property type="component" value="Unplaced"/>
</dbReference>
<evidence type="ECO:0000256" key="1">
    <source>
        <dbReference type="ARBA" id="ARBA00007151"/>
    </source>
</evidence>
<dbReference type="Pfam" id="PF00177">
    <property type="entry name" value="Ribosomal_S7"/>
    <property type="match status" value="1"/>
</dbReference>
<dbReference type="PIRSF" id="PIRSF002122">
    <property type="entry name" value="RPS7p_RPS7a_RPS5e_RPS7o"/>
    <property type="match status" value="1"/>
</dbReference>
<evidence type="ECO:0000313" key="6">
    <source>
        <dbReference type="RefSeq" id="XP_010783741.1"/>
    </source>
</evidence>
<feature type="domain" description="Small ribosomal subunit protein uS7" evidence="4">
    <location>
        <begin position="4"/>
        <end position="83"/>
    </location>
</feature>
<feature type="non-terminal residue" evidence="6">
    <location>
        <position position="1"/>
    </location>
</feature>
<keyword evidence="5" id="KW-1185">Reference proteome</keyword>
<keyword evidence="3" id="KW-0687">Ribonucleoprotein</keyword>
<dbReference type="GO" id="GO:0005840">
    <property type="term" value="C:ribosome"/>
    <property type="evidence" value="ECO:0007669"/>
    <property type="project" value="UniProtKB-KW"/>
</dbReference>
<evidence type="ECO:0000259" key="4">
    <source>
        <dbReference type="Pfam" id="PF00177"/>
    </source>
</evidence>
<dbReference type="GeneID" id="104957777"/>
<organism evidence="5 6">
    <name type="scientific">Notothenia coriiceps</name>
    <name type="common">black rockcod</name>
    <dbReference type="NCBI Taxonomy" id="8208"/>
    <lineage>
        <taxon>Eukaryota</taxon>
        <taxon>Metazoa</taxon>
        <taxon>Chordata</taxon>
        <taxon>Craniata</taxon>
        <taxon>Vertebrata</taxon>
        <taxon>Euteleostomi</taxon>
        <taxon>Actinopterygii</taxon>
        <taxon>Neopterygii</taxon>
        <taxon>Teleostei</taxon>
        <taxon>Neoteleostei</taxon>
        <taxon>Acanthomorphata</taxon>
        <taxon>Eupercaria</taxon>
        <taxon>Perciformes</taxon>
        <taxon>Notothenioidei</taxon>
        <taxon>Nototheniidae</taxon>
        <taxon>Notothenia</taxon>
    </lineage>
</organism>
<reference evidence="6" key="1">
    <citation type="submission" date="2025-08" db="UniProtKB">
        <authorList>
            <consortium name="RefSeq"/>
        </authorList>
    </citation>
    <scope>IDENTIFICATION</scope>
    <source>
        <tissue evidence="6">Muscle</tissue>
    </source>
</reference>
<evidence type="ECO:0000313" key="5">
    <source>
        <dbReference type="Proteomes" id="UP000504611"/>
    </source>
</evidence>
<evidence type="ECO:0000256" key="3">
    <source>
        <dbReference type="ARBA" id="ARBA00023274"/>
    </source>
</evidence>